<sequence>MAFPNSLLTHSTWRVLGLGLTTAVFGLGALAIVAPPTAGESLGVIPTTQEGRSMTEKAMVFLGIRDVAVAGTLFWFYSERKEKEMGVLTTAWVLVCVTDTLVATQGPRGWDKGIWTLWGGAAVTAFVGLGLLQS</sequence>
<organism evidence="2 4">
    <name type="scientific">Fusarium oxysporum</name>
    <name type="common">Fusarium vascular wilt</name>
    <dbReference type="NCBI Taxonomy" id="5507"/>
    <lineage>
        <taxon>Eukaryota</taxon>
        <taxon>Fungi</taxon>
        <taxon>Dikarya</taxon>
        <taxon>Ascomycota</taxon>
        <taxon>Pezizomycotina</taxon>
        <taxon>Sordariomycetes</taxon>
        <taxon>Hypocreomycetidae</taxon>
        <taxon>Hypocreales</taxon>
        <taxon>Nectriaceae</taxon>
        <taxon>Fusarium</taxon>
        <taxon>Fusarium oxysporum species complex</taxon>
    </lineage>
</organism>
<dbReference type="AlphaFoldDB" id="A0A420M9U6"/>
<feature type="transmembrane region" description="Helical" evidence="1">
    <location>
        <begin position="12"/>
        <end position="38"/>
    </location>
</feature>
<keyword evidence="1" id="KW-0812">Transmembrane</keyword>
<gene>
    <name evidence="3" type="ORF">BFJ68_g16662</name>
    <name evidence="2" type="ORF">BFJ69_g16894</name>
</gene>
<dbReference type="Proteomes" id="UP000285084">
    <property type="component" value="Unassembled WGS sequence"/>
</dbReference>
<keyword evidence="1" id="KW-1133">Transmembrane helix</keyword>
<feature type="transmembrane region" description="Helical" evidence="1">
    <location>
        <begin position="115"/>
        <end position="132"/>
    </location>
</feature>
<evidence type="ECO:0000256" key="1">
    <source>
        <dbReference type="SAM" id="Phobius"/>
    </source>
</evidence>
<proteinExistence type="predicted"/>
<evidence type="ECO:0000313" key="3">
    <source>
        <dbReference type="EMBL" id="RKK89670.1"/>
    </source>
</evidence>
<evidence type="ECO:0000313" key="5">
    <source>
        <dbReference type="Proteomes" id="UP000285860"/>
    </source>
</evidence>
<dbReference type="EMBL" id="MRCY01000315">
    <property type="protein sequence ID" value="RKK89670.1"/>
    <property type="molecule type" value="Genomic_DNA"/>
</dbReference>
<feature type="transmembrane region" description="Helical" evidence="1">
    <location>
        <begin position="58"/>
        <end position="78"/>
    </location>
</feature>
<keyword evidence="1" id="KW-0472">Membrane</keyword>
<evidence type="ECO:0000313" key="4">
    <source>
        <dbReference type="Proteomes" id="UP000285084"/>
    </source>
</evidence>
<dbReference type="Proteomes" id="UP000285860">
    <property type="component" value="Unassembled WGS sequence"/>
</dbReference>
<reference evidence="4 5" key="1">
    <citation type="journal article" date="2018" name="Sci. Rep.">
        <title>Characterisation of pathogen-specific regions and novel effector candidates in Fusarium oxysporum f. sp. cepae.</title>
        <authorList>
            <person name="Armitage A.D."/>
            <person name="Taylor A."/>
            <person name="Sobczyk M.K."/>
            <person name="Baxter L."/>
            <person name="Greenfield B.P."/>
            <person name="Bates H.J."/>
            <person name="Wilson F."/>
            <person name="Jackson A.C."/>
            <person name="Ott S."/>
            <person name="Harrison R.J."/>
            <person name="Clarkson J.P."/>
        </authorList>
    </citation>
    <scope>NUCLEOTIDE SEQUENCE [LARGE SCALE GENOMIC DNA]</scope>
    <source>
        <strain evidence="2 4">Fo_A13</strain>
        <strain evidence="3 5">Fo_A28</strain>
    </source>
</reference>
<dbReference type="InterPro" id="IPR025363">
    <property type="entry name" value="DUF4267"/>
</dbReference>
<evidence type="ECO:0008006" key="6">
    <source>
        <dbReference type="Google" id="ProtNLM"/>
    </source>
</evidence>
<dbReference type="EMBL" id="MRCX01000578">
    <property type="protein sequence ID" value="RKK63433.1"/>
    <property type="molecule type" value="Genomic_DNA"/>
</dbReference>
<accession>A0A420M9U6</accession>
<name>A0A420M9U6_FUSOX</name>
<protein>
    <recommendedName>
        <fullName evidence="6">Integral membrane protein</fullName>
    </recommendedName>
</protein>
<dbReference type="Pfam" id="PF14087">
    <property type="entry name" value="DUF4267"/>
    <property type="match status" value="1"/>
</dbReference>
<evidence type="ECO:0000313" key="2">
    <source>
        <dbReference type="EMBL" id="RKK63433.1"/>
    </source>
</evidence>
<feature type="transmembrane region" description="Helical" evidence="1">
    <location>
        <begin position="85"/>
        <end position="103"/>
    </location>
</feature>
<comment type="caution">
    <text evidence="2">The sequence shown here is derived from an EMBL/GenBank/DDBJ whole genome shotgun (WGS) entry which is preliminary data.</text>
</comment>